<gene>
    <name evidence="4" type="ordered locus">Metho_1477</name>
</gene>
<name>L0KW45_METHD</name>
<dbReference type="PANTHER" id="PTHR33498:SF1">
    <property type="entry name" value="TRANSPOSASE FOR INSERTION SEQUENCE ELEMENT IS1557"/>
    <property type="match status" value="1"/>
</dbReference>
<dbReference type="Pfam" id="PF14690">
    <property type="entry name" value="Zn_ribbon_ISL3"/>
    <property type="match status" value="1"/>
</dbReference>
<feature type="domain" description="Transposase IS204/IS1001/IS1096/IS1165 DDE" evidence="1">
    <location>
        <begin position="156"/>
        <end position="385"/>
    </location>
</feature>
<protein>
    <submittedName>
        <fullName evidence="4">Transposase family protein</fullName>
    </submittedName>
</protein>
<dbReference type="Pfam" id="PF01610">
    <property type="entry name" value="DDE_Tnp_ISL3"/>
    <property type="match status" value="1"/>
</dbReference>
<sequence>MEDKDLIQLALGIIPPWFVKELNLDTSKKRMDIYLDFIKGSKFLCPVCNELCPIHDTKERVWRHLDFFHYETYLHAKVPRIKCNGHGVKLIDLPWTRQNTGFTLFFEALIVAMCKEMPVASVADIVHIHEDSVWRILSHYVDKAKEERDISYIKTIGVDEIAVKKGHNYVTLFYDMEEARVIHIENGKGKDVFQKFRTEIAGKVDHEQIQYISMDMYPAFKSGAREYFPKATIVFDKFHVIKMMNDSVDRVRRTESKENHVLKNTRFMWLKNPDRLSEKENVIMESIKNLDTKTAKAYQFRLALQRLWTIKETSIAREYLDKWHYWGTHSNIPEIISVSKAIKKHAQGILEAMKNGINNGVAEGINNKIKTAFKRSYGLKTEKYRNTMIYLMAGKLTLPTRC</sequence>
<dbReference type="AlphaFoldDB" id="L0KW45"/>
<keyword evidence="5" id="KW-1185">Reference proteome</keyword>
<feature type="domain" description="Transposase IS204/IS1001/IS1096/IS1165 zinc-finger" evidence="3">
    <location>
        <begin position="44"/>
        <end position="84"/>
    </location>
</feature>
<dbReference type="InterPro" id="IPR002560">
    <property type="entry name" value="Transposase_DDE"/>
</dbReference>
<reference evidence="5" key="1">
    <citation type="submission" date="2012-02" db="EMBL/GenBank/DDBJ databases">
        <title>Complete sequence of chromosome of Methanomethylovorans hollandica DSM 15978.</title>
        <authorList>
            <person name="Lucas S."/>
            <person name="Copeland A."/>
            <person name="Lapidus A."/>
            <person name="Glavina del Rio T."/>
            <person name="Dalin E."/>
            <person name="Tice H."/>
            <person name="Bruce D."/>
            <person name="Goodwin L."/>
            <person name="Pitluck S."/>
            <person name="Peters L."/>
            <person name="Mikhailova N."/>
            <person name="Held B."/>
            <person name="Kyrpides N."/>
            <person name="Mavromatis K."/>
            <person name="Ivanova N."/>
            <person name="Brettin T."/>
            <person name="Detter J.C."/>
            <person name="Han C."/>
            <person name="Larimer F."/>
            <person name="Land M."/>
            <person name="Hauser L."/>
            <person name="Markowitz V."/>
            <person name="Cheng J.-F."/>
            <person name="Hugenholtz P."/>
            <person name="Woyke T."/>
            <person name="Wu D."/>
            <person name="Spring S."/>
            <person name="Schroeder M."/>
            <person name="Brambilla E."/>
            <person name="Klenk H.-P."/>
            <person name="Eisen J.A."/>
        </authorList>
    </citation>
    <scope>NUCLEOTIDE SEQUENCE [LARGE SCALE GENOMIC DNA]</scope>
    <source>
        <strain evidence="5">DSM 15978 / NBRC 107637 / DMS1</strain>
    </source>
</reference>
<dbReference type="RefSeq" id="WP_015324847.1">
    <property type="nucleotide sequence ID" value="NC_019977.1"/>
</dbReference>
<dbReference type="NCBIfam" id="NF033550">
    <property type="entry name" value="transpos_ISL3"/>
    <property type="match status" value="1"/>
</dbReference>
<dbReference type="Pfam" id="PF13542">
    <property type="entry name" value="HTH_Tnp_ISL3"/>
    <property type="match status" value="1"/>
</dbReference>
<evidence type="ECO:0000313" key="5">
    <source>
        <dbReference type="Proteomes" id="UP000010866"/>
    </source>
</evidence>
<dbReference type="PANTHER" id="PTHR33498">
    <property type="entry name" value="TRANSPOSASE FOR INSERTION SEQUENCE ELEMENT IS1557"/>
    <property type="match status" value="1"/>
</dbReference>
<dbReference type="STRING" id="867904.Metho_1477"/>
<accession>L0KW45</accession>
<dbReference type="Proteomes" id="UP000010866">
    <property type="component" value="Chromosome"/>
</dbReference>
<dbReference type="InterPro" id="IPR047951">
    <property type="entry name" value="Transpos_ISL3"/>
</dbReference>
<evidence type="ECO:0000313" key="4">
    <source>
        <dbReference type="EMBL" id="AGB49682.1"/>
    </source>
</evidence>
<dbReference type="InterPro" id="IPR032877">
    <property type="entry name" value="Transposase_HTH"/>
</dbReference>
<organism evidence="4 5">
    <name type="scientific">Methanomethylovorans hollandica (strain DSM 15978 / NBRC 107637 / DMS1)</name>
    <dbReference type="NCBI Taxonomy" id="867904"/>
    <lineage>
        <taxon>Archaea</taxon>
        <taxon>Methanobacteriati</taxon>
        <taxon>Methanobacteriota</taxon>
        <taxon>Stenosarchaea group</taxon>
        <taxon>Methanomicrobia</taxon>
        <taxon>Methanosarcinales</taxon>
        <taxon>Methanosarcinaceae</taxon>
        <taxon>Methanomethylovorans</taxon>
    </lineage>
</organism>
<dbReference type="OrthoDB" id="141013at2157"/>
<dbReference type="InterPro" id="IPR029261">
    <property type="entry name" value="Transposase_Znf"/>
</dbReference>
<evidence type="ECO:0000259" key="1">
    <source>
        <dbReference type="Pfam" id="PF01610"/>
    </source>
</evidence>
<dbReference type="EMBL" id="CP003362">
    <property type="protein sequence ID" value="AGB49682.1"/>
    <property type="molecule type" value="Genomic_DNA"/>
</dbReference>
<evidence type="ECO:0000259" key="3">
    <source>
        <dbReference type="Pfam" id="PF14690"/>
    </source>
</evidence>
<evidence type="ECO:0000259" key="2">
    <source>
        <dbReference type="Pfam" id="PF13542"/>
    </source>
</evidence>
<dbReference type="HOGENOM" id="CLU_041900_0_1_2"/>
<feature type="domain" description="Transposase IS204/IS1001/IS1096/IS1165 helix-turn-helix" evidence="2">
    <location>
        <begin position="92"/>
        <end position="141"/>
    </location>
</feature>
<dbReference type="KEGG" id="mhz:Metho_1477"/>
<proteinExistence type="predicted"/>
<dbReference type="GeneID" id="14407286"/>